<dbReference type="AlphaFoldDB" id="A0A6J4RN83"/>
<feature type="region of interest" description="Disordered" evidence="1">
    <location>
        <begin position="52"/>
        <end position="73"/>
    </location>
</feature>
<sequence length="73" mass="8571">MTSPHDDKPTRFSTASRRWDALRDYRPRKATDYLFLHGFAIHAARRALREGPPLYPPAEWCDDEATDRRQDPT</sequence>
<protein>
    <submittedName>
        <fullName evidence="2">Uncharacterized protein</fullName>
    </submittedName>
</protein>
<dbReference type="EMBL" id="CADCVP010000081">
    <property type="protein sequence ID" value="CAA9477750.1"/>
    <property type="molecule type" value="Genomic_DNA"/>
</dbReference>
<proteinExistence type="predicted"/>
<name>A0A6J4RN83_9ACTN</name>
<gene>
    <name evidence="2" type="ORF">AVDCRST_MAG69-557</name>
</gene>
<organism evidence="2">
    <name type="scientific">uncultured Solirubrobacteraceae bacterium</name>
    <dbReference type="NCBI Taxonomy" id="1162706"/>
    <lineage>
        <taxon>Bacteria</taxon>
        <taxon>Bacillati</taxon>
        <taxon>Actinomycetota</taxon>
        <taxon>Thermoleophilia</taxon>
        <taxon>Solirubrobacterales</taxon>
        <taxon>Solirubrobacteraceae</taxon>
        <taxon>environmental samples</taxon>
    </lineage>
</organism>
<evidence type="ECO:0000313" key="2">
    <source>
        <dbReference type="EMBL" id="CAA9477750.1"/>
    </source>
</evidence>
<evidence type="ECO:0000256" key="1">
    <source>
        <dbReference type="SAM" id="MobiDB-lite"/>
    </source>
</evidence>
<accession>A0A6J4RN83</accession>
<reference evidence="2" key="1">
    <citation type="submission" date="2020-02" db="EMBL/GenBank/DDBJ databases">
        <authorList>
            <person name="Meier V. D."/>
        </authorList>
    </citation>
    <scope>NUCLEOTIDE SEQUENCE</scope>
    <source>
        <strain evidence="2">AVDCRST_MAG69</strain>
    </source>
</reference>